<name>A0ABQ1RAQ2_9ALTE</name>
<keyword evidence="2" id="KW-1185">Reference proteome</keyword>
<reference evidence="2" key="1">
    <citation type="journal article" date="2019" name="Int. J. Syst. Evol. Microbiol.">
        <title>The Global Catalogue of Microorganisms (GCM) 10K type strain sequencing project: providing services to taxonomists for standard genome sequencing and annotation.</title>
        <authorList>
            <consortium name="The Broad Institute Genomics Platform"/>
            <consortium name="The Broad Institute Genome Sequencing Center for Infectious Disease"/>
            <person name="Wu L."/>
            <person name="Ma J."/>
        </authorList>
    </citation>
    <scope>NUCLEOTIDE SEQUENCE [LARGE SCALE GENOMIC DNA]</scope>
    <source>
        <strain evidence="2">CGMCC 1.12923</strain>
    </source>
</reference>
<gene>
    <name evidence="1" type="ORF">GCM10011357_16300</name>
</gene>
<dbReference type="EMBL" id="BMGJ01000005">
    <property type="protein sequence ID" value="GGD61743.1"/>
    <property type="molecule type" value="Genomic_DNA"/>
</dbReference>
<protein>
    <submittedName>
        <fullName evidence="1">Uncharacterized protein</fullName>
    </submittedName>
</protein>
<comment type="caution">
    <text evidence="1">The sequence shown here is derived from an EMBL/GenBank/DDBJ whole genome shotgun (WGS) entry which is preliminary data.</text>
</comment>
<proteinExistence type="predicted"/>
<accession>A0ABQ1RAQ2</accession>
<dbReference type="RefSeq" id="WP_099033720.1">
    <property type="nucleotide sequence ID" value="NZ_BMGJ01000005.1"/>
</dbReference>
<dbReference type="Proteomes" id="UP000614272">
    <property type="component" value="Unassembled WGS sequence"/>
</dbReference>
<evidence type="ECO:0000313" key="1">
    <source>
        <dbReference type="EMBL" id="GGD61743.1"/>
    </source>
</evidence>
<sequence>MLVLGDNGCFSDIGKSYIKADLLLAQSKLDEANALFAMIDHNSLHAYHHNIYDELASRLAEAVLH</sequence>
<evidence type="ECO:0000313" key="2">
    <source>
        <dbReference type="Proteomes" id="UP000614272"/>
    </source>
</evidence>
<organism evidence="1 2">
    <name type="scientific">Lacimicrobium alkaliphilum</name>
    <dbReference type="NCBI Taxonomy" id="1526571"/>
    <lineage>
        <taxon>Bacteria</taxon>
        <taxon>Pseudomonadati</taxon>
        <taxon>Pseudomonadota</taxon>
        <taxon>Gammaproteobacteria</taxon>
        <taxon>Alteromonadales</taxon>
        <taxon>Alteromonadaceae</taxon>
        <taxon>Lacimicrobium</taxon>
    </lineage>
</organism>